<dbReference type="InterPro" id="IPR001753">
    <property type="entry name" value="Enoyl-CoA_hydra/iso"/>
</dbReference>
<dbReference type="GO" id="GO:0006635">
    <property type="term" value="P:fatty acid beta-oxidation"/>
    <property type="evidence" value="ECO:0007669"/>
    <property type="project" value="TreeGrafter"/>
</dbReference>
<dbReference type="GO" id="GO:0004300">
    <property type="term" value="F:enoyl-CoA hydratase activity"/>
    <property type="evidence" value="ECO:0007669"/>
    <property type="project" value="UniProtKB-EC"/>
</dbReference>
<reference evidence="6 7" key="1">
    <citation type="journal article" date="2018" name="J. Microbiol.">
        <title>Baekduia soli gen. nov., sp. nov., a novel bacterium isolated from the soil of Baekdu Mountain and proposal of a novel family name, Baekduiaceae fam. nov.</title>
        <authorList>
            <person name="An D.S."/>
            <person name="Siddiqi M.Z."/>
            <person name="Kim K.H."/>
            <person name="Yu H.S."/>
            <person name="Im W.T."/>
        </authorList>
    </citation>
    <scope>NUCLEOTIDE SEQUENCE [LARGE SCALE GENOMIC DNA]</scope>
    <source>
        <strain evidence="6 7">BR7-21</strain>
    </source>
</reference>
<protein>
    <submittedName>
        <fullName evidence="6">Enoyl-CoA hydratase/isomerase family protein</fullName>
    </submittedName>
</protein>
<proteinExistence type="inferred from homology"/>
<name>A0A5B8UBI3_9ACTN</name>
<sequence length="248" mass="26163">MLTTEIRGSTAWLVLDRPEKLNAMPRGFFSELTDAMAALAVDDRVRVVVFSGAGRCFSVGGDIEDFGTIGGVADRRDYMAVALGAYRAVDEFPKPTIAAVHGHAMGGGCELTMVCDIVVADATARFATPETSVGLVPGPGIVRGRAQVNLHWMKYLVLTGLPIDAEQARLAGLVNTVVAEGEHLAEAERLAGVMATRSPLAQSVGKAFLARGAWEQQGYAAEAIALLQGADDFAEGIAAFTQRRAPAF</sequence>
<evidence type="ECO:0000256" key="5">
    <source>
        <dbReference type="RuleBase" id="RU003707"/>
    </source>
</evidence>
<dbReference type="PANTHER" id="PTHR11941">
    <property type="entry name" value="ENOYL-COA HYDRATASE-RELATED"/>
    <property type="match status" value="1"/>
</dbReference>
<evidence type="ECO:0000313" key="7">
    <source>
        <dbReference type="Proteomes" id="UP000321805"/>
    </source>
</evidence>
<organism evidence="6 7">
    <name type="scientific">Baekduia soli</name>
    <dbReference type="NCBI Taxonomy" id="496014"/>
    <lineage>
        <taxon>Bacteria</taxon>
        <taxon>Bacillati</taxon>
        <taxon>Actinomycetota</taxon>
        <taxon>Thermoleophilia</taxon>
        <taxon>Solirubrobacterales</taxon>
        <taxon>Baekduiaceae</taxon>
        <taxon>Baekduia</taxon>
    </lineage>
</organism>
<dbReference type="Pfam" id="PF00378">
    <property type="entry name" value="ECH_1"/>
    <property type="match status" value="1"/>
</dbReference>
<dbReference type="InterPro" id="IPR014748">
    <property type="entry name" value="Enoyl-CoA_hydra_C"/>
</dbReference>
<evidence type="ECO:0000256" key="3">
    <source>
        <dbReference type="ARBA" id="ARBA00023709"/>
    </source>
</evidence>
<comment type="similarity">
    <text evidence="1 5">Belongs to the enoyl-CoA hydratase/isomerase family.</text>
</comment>
<keyword evidence="7" id="KW-1185">Reference proteome</keyword>
<dbReference type="Gene3D" id="3.90.226.10">
    <property type="entry name" value="2-enoyl-CoA Hydratase, Chain A, domain 1"/>
    <property type="match status" value="1"/>
</dbReference>
<keyword evidence="6" id="KW-0413">Isomerase</keyword>
<dbReference type="KEGG" id="bsol:FSW04_25130"/>
<dbReference type="SUPFAM" id="SSF52096">
    <property type="entry name" value="ClpP/crotonase"/>
    <property type="match status" value="1"/>
</dbReference>
<dbReference type="OrthoDB" id="9777711at2"/>
<gene>
    <name evidence="6" type="ORF">FSW04_25130</name>
</gene>
<accession>A0A5B8UBI3</accession>
<evidence type="ECO:0000256" key="1">
    <source>
        <dbReference type="ARBA" id="ARBA00005254"/>
    </source>
</evidence>
<dbReference type="InterPro" id="IPR029045">
    <property type="entry name" value="ClpP/crotonase-like_dom_sf"/>
</dbReference>
<evidence type="ECO:0000256" key="2">
    <source>
        <dbReference type="ARBA" id="ARBA00023239"/>
    </source>
</evidence>
<dbReference type="GO" id="GO:0016853">
    <property type="term" value="F:isomerase activity"/>
    <property type="evidence" value="ECO:0007669"/>
    <property type="project" value="UniProtKB-KW"/>
</dbReference>
<comment type="catalytic activity">
    <reaction evidence="3">
        <text>a (3S)-3-hydroxyacyl-CoA = a (2E)-enoyl-CoA + H2O</text>
        <dbReference type="Rhea" id="RHEA:16105"/>
        <dbReference type="ChEBI" id="CHEBI:15377"/>
        <dbReference type="ChEBI" id="CHEBI:57318"/>
        <dbReference type="ChEBI" id="CHEBI:58856"/>
        <dbReference type="EC" id="4.2.1.17"/>
    </reaction>
</comment>
<dbReference type="CDD" id="cd06558">
    <property type="entry name" value="crotonase-like"/>
    <property type="match status" value="1"/>
</dbReference>
<dbReference type="Gene3D" id="1.10.12.10">
    <property type="entry name" value="Lyase 2-enoyl-coa Hydratase, Chain A, domain 2"/>
    <property type="match status" value="1"/>
</dbReference>
<dbReference type="PROSITE" id="PS00166">
    <property type="entry name" value="ENOYL_COA_HYDRATASE"/>
    <property type="match status" value="1"/>
</dbReference>
<dbReference type="AlphaFoldDB" id="A0A5B8UBI3"/>
<dbReference type="PANTHER" id="PTHR11941:SF54">
    <property type="entry name" value="ENOYL-COA HYDRATASE, MITOCHONDRIAL"/>
    <property type="match status" value="1"/>
</dbReference>
<dbReference type="RefSeq" id="WP_146923280.1">
    <property type="nucleotide sequence ID" value="NZ_CP042430.1"/>
</dbReference>
<keyword evidence="2" id="KW-0456">Lyase</keyword>
<dbReference type="InterPro" id="IPR018376">
    <property type="entry name" value="Enoyl-CoA_hyd/isom_CS"/>
</dbReference>
<comment type="catalytic activity">
    <reaction evidence="4">
        <text>a 4-saturated-(3S)-3-hydroxyacyl-CoA = a (3E)-enoyl-CoA + H2O</text>
        <dbReference type="Rhea" id="RHEA:20724"/>
        <dbReference type="ChEBI" id="CHEBI:15377"/>
        <dbReference type="ChEBI" id="CHEBI:58521"/>
        <dbReference type="ChEBI" id="CHEBI:137480"/>
        <dbReference type="EC" id="4.2.1.17"/>
    </reaction>
</comment>
<dbReference type="EMBL" id="CP042430">
    <property type="protein sequence ID" value="QEC50543.1"/>
    <property type="molecule type" value="Genomic_DNA"/>
</dbReference>
<evidence type="ECO:0000256" key="4">
    <source>
        <dbReference type="ARBA" id="ARBA00023717"/>
    </source>
</evidence>
<evidence type="ECO:0000313" key="6">
    <source>
        <dbReference type="EMBL" id="QEC50543.1"/>
    </source>
</evidence>
<dbReference type="Proteomes" id="UP000321805">
    <property type="component" value="Chromosome"/>
</dbReference>